<evidence type="ECO:0000256" key="6">
    <source>
        <dbReference type="SAM" id="Coils"/>
    </source>
</evidence>
<evidence type="ECO:0000256" key="1">
    <source>
        <dbReference type="ARBA" id="ARBA00004123"/>
    </source>
</evidence>
<keyword evidence="9" id="KW-1185">Reference proteome</keyword>
<feature type="coiled-coil region" evidence="6">
    <location>
        <begin position="392"/>
        <end position="456"/>
    </location>
</feature>
<dbReference type="CTD" id="54457"/>
<reference evidence="10" key="1">
    <citation type="submission" date="2025-08" db="UniProtKB">
        <authorList>
            <consortium name="RefSeq"/>
        </authorList>
    </citation>
    <scope>IDENTIFICATION</scope>
    <source>
        <tissue evidence="10">Kidney</tissue>
    </source>
</reference>
<dbReference type="Proteomes" id="UP000515202">
    <property type="component" value="Unplaced"/>
</dbReference>
<evidence type="ECO:0000256" key="4">
    <source>
        <dbReference type="ARBA" id="ARBA00023163"/>
    </source>
</evidence>
<dbReference type="AlphaFoldDB" id="A0A6P6C121"/>
<organism evidence="9 10">
    <name type="scientific">Pteropus vampyrus</name>
    <name type="common">Large flying fox</name>
    <dbReference type="NCBI Taxonomy" id="132908"/>
    <lineage>
        <taxon>Eukaryota</taxon>
        <taxon>Metazoa</taxon>
        <taxon>Chordata</taxon>
        <taxon>Craniata</taxon>
        <taxon>Vertebrata</taxon>
        <taxon>Euteleostomi</taxon>
        <taxon>Mammalia</taxon>
        <taxon>Eutheria</taxon>
        <taxon>Laurasiatheria</taxon>
        <taxon>Chiroptera</taxon>
        <taxon>Yinpterochiroptera</taxon>
        <taxon>Pteropodoidea</taxon>
        <taxon>Pteropodidae</taxon>
        <taxon>Pteropodinae</taxon>
        <taxon>Pteropus</taxon>
    </lineage>
</organism>
<evidence type="ECO:0000256" key="2">
    <source>
        <dbReference type="ARBA" id="ARBA00009368"/>
    </source>
</evidence>
<proteinExistence type="inferred from homology"/>
<feature type="compositionally biased region" description="Polar residues" evidence="7">
    <location>
        <begin position="48"/>
        <end position="58"/>
    </location>
</feature>
<dbReference type="CDD" id="cd08047">
    <property type="entry name" value="TAF7"/>
    <property type="match status" value="1"/>
</dbReference>
<feature type="domain" description="TAFII55 protein conserved region" evidence="8">
    <location>
        <begin position="98"/>
        <end position="277"/>
    </location>
</feature>
<accession>A0A6P6C121</accession>
<dbReference type="GO" id="GO:0016251">
    <property type="term" value="F:RNA polymerase II general transcription initiation factor activity"/>
    <property type="evidence" value="ECO:0007669"/>
    <property type="project" value="TreeGrafter"/>
</dbReference>
<dbReference type="GO" id="GO:0051123">
    <property type="term" value="P:RNA polymerase II preinitiation complex assembly"/>
    <property type="evidence" value="ECO:0007669"/>
    <property type="project" value="TreeGrafter"/>
</dbReference>
<keyword evidence="3" id="KW-0805">Transcription regulation</keyword>
<keyword evidence="4" id="KW-0804">Transcription</keyword>
<dbReference type="Pfam" id="PF04658">
    <property type="entry name" value="TAFII55_N"/>
    <property type="match status" value="1"/>
</dbReference>
<gene>
    <name evidence="10" type="primary">TAF7L</name>
</gene>
<comment type="subcellular location">
    <subcellularLocation>
        <location evidence="1">Nucleus</location>
    </subcellularLocation>
</comment>
<evidence type="ECO:0000313" key="10">
    <source>
        <dbReference type="RefSeq" id="XP_023381009.1"/>
    </source>
</evidence>
<evidence type="ECO:0000256" key="5">
    <source>
        <dbReference type="ARBA" id="ARBA00023242"/>
    </source>
</evidence>
<protein>
    <submittedName>
        <fullName evidence="10">Transcription initiation factor TFIID subunit 7-like</fullName>
    </submittedName>
</protein>
<dbReference type="KEGG" id="pvp:105308075"/>
<feature type="region of interest" description="Disordered" evidence="7">
    <location>
        <begin position="1"/>
        <end position="24"/>
    </location>
</feature>
<evidence type="ECO:0000256" key="3">
    <source>
        <dbReference type="ARBA" id="ARBA00023015"/>
    </source>
</evidence>
<dbReference type="PANTHER" id="PTHR12228:SF8">
    <property type="entry name" value="TRANSCRIPTION INITIATION FACTOR TFIID SUBUNIT 7-LIKE"/>
    <property type="match status" value="1"/>
</dbReference>
<dbReference type="GeneID" id="105308075"/>
<dbReference type="OrthoDB" id="153872at2759"/>
<keyword evidence="5" id="KW-0539">Nucleus</keyword>
<dbReference type="InterPro" id="IPR006751">
    <property type="entry name" value="TAFII55_prot_cons_reg"/>
</dbReference>
<keyword evidence="6" id="KW-0175">Coiled coil</keyword>
<dbReference type="SMART" id="SM01370">
    <property type="entry name" value="TAFII55_N"/>
    <property type="match status" value="1"/>
</dbReference>
<comment type="similarity">
    <text evidence="2">Belongs to the TAF7 family.</text>
</comment>
<feature type="region of interest" description="Disordered" evidence="7">
    <location>
        <begin position="288"/>
        <end position="366"/>
    </location>
</feature>
<feature type="compositionally biased region" description="Low complexity" evidence="7">
    <location>
        <begin position="12"/>
        <end position="24"/>
    </location>
</feature>
<feature type="region of interest" description="Disordered" evidence="7">
    <location>
        <begin position="36"/>
        <end position="68"/>
    </location>
</feature>
<name>A0A6P6C121_PTEVA</name>
<dbReference type="GO" id="GO:0005669">
    <property type="term" value="C:transcription factor TFIID complex"/>
    <property type="evidence" value="ECO:0007669"/>
    <property type="project" value="InterPro"/>
</dbReference>
<dbReference type="PANTHER" id="PTHR12228">
    <property type="entry name" value="TRANSCRIPTION INITIATION FACTOR TFIID 55 KD SUBUNIT-RELATED"/>
    <property type="match status" value="1"/>
</dbReference>
<feature type="compositionally biased region" description="Acidic residues" evidence="7">
    <location>
        <begin position="325"/>
        <end position="365"/>
    </location>
</feature>
<dbReference type="InterPro" id="IPR037817">
    <property type="entry name" value="TAF7"/>
</dbReference>
<evidence type="ECO:0000259" key="8">
    <source>
        <dbReference type="SMART" id="SM01370"/>
    </source>
</evidence>
<evidence type="ECO:0000256" key="7">
    <source>
        <dbReference type="SAM" id="MobiDB-lite"/>
    </source>
</evidence>
<sequence length="463" mass="52088">MEYPEGQPPELSASDSTPATSTSAVKSFQNLQILVDYGAETADDPSAKTASDQGTQNPADHGAQADAGNGTQAAARTLGVLLEGIEMSKSQHEPPYELENQFILRLPPEHASTVREMVHSGSAAIKDKLKINLSPDGRHAVVEVEDVSLNAKLVDLPCVIGSLKTIDNKTFYKTADISQMLVCTTDGDLHSSPEEQVTSTDIKVIGENEKERQKKYVWKHGITPPLKNVRKKRFRKTTKKEVDFNQVEEVSFTEYIDSPDVEKEVKRLLCSDAEAVSARWEVIAEGESKEIESHGSIPDASGYKQGHSSSVEYDMFREKLSDSSSSDDEDEDDDDESDDDDGDDDDKEEEDDTDDEDEEEEDYYEENLQRELQAKLIGSAQYEAKEGASSIVMEIQKQIHYLEKKLREVQCRAQRQKELIMKVENLTLKTHLYSVLEQLKLEEKQKNEQIISLQEKLKYFLKK</sequence>
<dbReference type="RefSeq" id="XP_023381009.1">
    <property type="nucleotide sequence ID" value="XM_023525241.1"/>
</dbReference>
<evidence type="ECO:0000313" key="9">
    <source>
        <dbReference type="Proteomes" id="UP000515202"/>
    </source>
</evidence>